<keyword evidence="2" id="KW-0472">Membrane</keyword>
<name>A0ABW2TP77_9PSEU</name>
<feature type="compositionally biased region" description="Low complexity" evidence="1">
    <location>
        <begin position="167"/>
        <end position="180"/>
    </location>
</feature>
<reference evidence="4" key="1">
    <citation type="journal article" date="2019" name="Int. J. Syst. Evol. Microbiol.">
        <title>The Global Catalogue of Microorganisms (GCM) 10K type strain sequencing project: providing services to taxonomists for standard genome sequencing and annotation.</title>
        <authorList>
            <consortium name="The Broad Institute Genomics Platform"/>
            <consortium name="The Broad Institute Genome Sequencing Center for Infectious Disease"/>
            <person name="Wu L."/>
            <person name="Ma J."/>
        </authorList>
    </citation>
    <scope>NUCLEOTIDE SEQUENCE [LARGE SCALE GENOMIC DNA]</scope>
    <source>
        <strain evidence="4">JCM 17695</strain>
    </source>
</reference>
<feature type="region of interest" description="Disordered" evidence="1">
    <location>
        <begin position="132"/>
        <end position="193"/>
    </location>
</feature>
<dbReference type="EMBL" id="JBHTEY010000004">
    <property type="protein sequence ID" value="MFC7614328.1"/>
    <property type="molecule type" value="Genomic_DNA"/>
</dbReference>
<feature type="compositionally biased region" description="Basic residues" evidence="1">
    <location>
        <begin position="182"/>
        <end position="193"/>
    </location>
</feature>
<evidence type="ECO:0008006" key="5">
    <source>
        <dbReference type="Google" id="ProtNLM"/>
    </source>
</evidence>
<keyword evidence="4" id="KW-1185">Reference proteome</keyword>
<organism evidence="3 4">
    <name type="scientific">Actinokineospora soli</name>
    <dbReference type="NCBI Taxonomy" id="1048753"/>
    <lineage>
        <taxon>Bacteria</taxon>
        <taxon>Bacillati</taxon>
        <taxon>Actinomycetota</taxon>
        <taxon>Actinomycetes</taxon>
        <taxon>Pseudonocardiales</taxon>
        <taxon>Pseudonocardiaceae</taxon>
        <taxon>Actinokineospora</taxon>
    </lineage>
</organism>
<comment type="caution">
    <text evidence="3">The sequence shown here is derived from an EMBL/GenBank/DDBJ whole genome shotgun (WGS) entry which is preliminary data.</text>
</comment>
<evidence type="ECO:0000313" key="3">
    <source>
        <dbReference type="EMBL" id="MFC7614328.1"/>
    </source>
</evidence>
<dbReference type="Proteomes" id="UP001596512">
    <property type="component" value="Unassembled WGS sequence"/>
</dbReference>
<gene>
    <name evidence="3" type="ORF">ACFQV2_13110</name>
</gene>
<keyword evidence="2" id="KW-0812">Transmembrane</keyword>
<protein>
    <recommendedName>
        <fullName evidence="5">MacB-like periplasmic core domain-containing protein</fullName>
    </recommendedName>
</protein>
<feature type="transmembrane region" description="Helical" evidence="2">
    <location>
        <begin position="20"/>
        <end position="41"/>
    </location>
</feature>
<evidence type="ECO:0000256" key="2">
    <source>
        <dbReference type="SAM" id="Phobius"/>
    </source>
</evidence>
<proteinExistence type="predicted"/>
<evidence type="ECO:0000256" key="1">
    <source>
        <dbReference type="SAM" id="MobiDB-lite"/>
    </source>
</evidence>
<accession>A0ABW2TP77</accession>
<sequence>MTGLLAVKLRRDLRASWSRLLLMAVAIAVSLTAFGAVLFAWTGSARETRAAYLSTRPASATILLDRGIGGADMAALAERARTRPGVADAVGRTQFTGDVHVDGKLSTIPLQVFAAAPDDPLGLARFFPDRLAWPPAPGRSTSPATRWRCSASRWATPSPCAPPTAGRRPCGSSTPSTTPRSPRPRRSRPPAAT</sequence>
<keyword evidence="2" id="KW-1133">Transmembrane helix</keyword>
<evidence type="ECO:0000313" key="4">
    <source>
        <dbReference type="Proteomes" id="UP001596512"/>
    </source>
</evidence>